<dbReference type="EMBL" id="QSTF01000007">
    <property type="protein sequence ID" value="RGM41603.1"/>
    <property type="molecule type" value="Genomic_DNA"/>
</dbReference>
<dbReference type="Proteomes" id="UP000260780">
    <property type="component" value="Unassembled WGS sequence"/>
</dbReference>
<protein>
    <submittedName>
        <fullName evidence="1">Uncharacterized protein</fullName>
    </submittedName>
</protein>
<evidence type="ECO:0000313" key="2">
    <source>
        <dbReference type="Proteomes" id="UP000260780"/>
    </source>
</evidence>
<dbReference type="AlphaFoldDB" id="A0A3E4WH88"/>
<dbReference type="RefSeq" id="WP_117747513.1">
    <property type="nucleotide sequence ID" value="NZ_JAQCSP010000004.1"/>
</dbReference>
<accession>A0A3E4WH88</accession>
<reference evidence="1 2" key="1">
    <citation type="submission" date="2018-08" db="EMBL/GenBank/DDBJ databases">
        <title>A genome reference for cultivated species of the human gut microbiota.</title>
        <authorList>
            <person name="Zou Y."/>
            <person name="Xue W."/>
            <person name="Luo G."/>
        </authorList>
    </citation>
    <scope>NUCLEOTIDE SEQUENCE [LARGE SCALE GENOMIC DNA]</scope>
    <source>
        <strain evidence="1 2">OM08-14</strain>
    </source>
</reference>
<gene>
    <name evidence="1" type="ORF">DXC17_04640</name>
</gene>
<proteinExistence type="predicted"/>
<evidence type="ECO:0000313" key="1">
    <source>
        <dbReference type="EMBL" id="RGM41603.1"/>
    </source>
</evidence>
<sequence length="82" mass="9439">MKQVKVKIETTVETMLGDKPVNEFLGDVADICHTSLEYSTSKHEGCEKLYEDGEYEDYRNDMEDRVSVLEGAFCRILDLLED</sequence>
<name>A0A3E4WH88_9BACT</name>
<comment type="caution">
    <text evidence="1">The sequence shown here is derived from an EMBL/GenBank/DDBJ whole genome shotgun (WGS) entry which is preliminary data.</text>
</comment>
<organism evidence="1 2">
    <name type="scientific">Phocaeicola plebeius</name>
    <dbReference type="NCBI Taxonomy" id="310297"/>
    <lineage>
        <taxon>Bacteria</taxon>
        <taxon>Pseudomonadati</taxon>
        <taxon>Bacteroidota</taxon>
        <taxon>Bacteroidia</taxon>
        <taxon>Bacteroidales</taxon>
        <taxon>Bacteroidaceae</taxon>
        <taxon>Phocaeicola</taxon>
    </lineage>
</organism>